<dbReference type="Gene3D" id="2.60.120.560">
    <property type="entry name" value="Exo-inulinase, domain 1"/>
    <property type="match status" value="1"/>
</dbReference>
<keyword evidence="3" id="KW-1185">Reference proteome</keyword>
<evidence type="ECO:0000313" key="3">
    <source>
        <dbReference type="Proteomes" id="UP000199226"/>
    </source>
</evidence>
<accession>A0A1G9QG18</accession>
<reference evidence="3" key="1">
    <citation type="submission" date="2016-10" db="EMBL/GenBank/DDBJ databases">
        <authorList>
            <person name="Varghese N."/>
            <person name="Submissions S."/>
        </authorList>
    </citation>
    <scope>NUCLEOTIDE SEQUENCE [LARGE SCALE GENOMIC DNA]</scope>
    <source>
        <strain evidence="3">DSM 24536</strain>
    </source>
</reference>
<gene>
    <name evidence="2" type="ORF">SAMN05421813_1062</name>
</gene>
<sequence length="228" mass="26070">MLKFKKQDSNFRSIMKKLIILCAISLFLISCSNLSRKNKAGAWINLFDGKSLNGWKASENPGTFKVENGSIIVEGPRAHLFYVGTVMNHDFKNFEFKARVMTMPGANSGIYFHTDYQEKGFPSKGHEVQVNNSHTDWRRTGSLYSIQDVKEVTVKDNEWFTEHIIVRGKKVTIKINDKTVVEYIEPDNVERSKDQAGRVISNGTFALQGHDPKSKVFYKEVMVRPLPY</sequence>
<dbReference type="EMBL" id="FNHH01000006">
    <property type="protein sequence ID" value="SDM09437.1"/>
    <property type="molecule type" value="Genomic_DNA"/>
</dbReference>
<dbReference type="STRING" id="990371.SAMN05421813_1062"/>
<name>A0A1G9QG18_9SPHI</name>
<dbReference type="AlphaFoldDB" id="A0A1G9QG18"/>
<protein>
    <recommendedName>
        <fullName evidence="1">3-keto-alpha-glucoside-1,2-lyase/3-keto-2-hydroxy-glucal hydratase domain-containing protein</fullName>
    </recommendedName>
</protein>
<proteinExistence type="predicted"/>
<dbReference type="PROSITE" id="PS51257">
    <property type="entry name" value="PROKAR_LIPOPROTEIN"/>
    <property type="match status" value="1"/>
</dbReference>
<dbReference type="Pfam" id="PF06439">
    <property type="entry name" value="3keto-disac_hyd"/>
    <property type="match status" value="1"/>
</dbReference>
<dbReference type="Proteomes" id="UP000199226">
    <property type="component" value="Unassembled WGS sequence"/>
</dbReference>
<evidence type="ECO:0000259" key="1">
    <source>
        <dbReference type="Pfam" id="PF06439"/>
    </source>
</evidence>
<dbReference type="InterPro" id="IPR010496">
    <property type="entry name" value="AL/BT2_dom"/>
</dbReference>
<evidence type="ECO:0000313" key="2">
    <source>
        <dbReference type="EMBL" id="SDM09437.1"/>
    </source>
</evidence>
<dbReference type="GO" id="GO:0016787">
    <property type="term" value="F:hydrolase activity"/>
    <property type="evidence" value="ECO:0007669"/>
    <property type="project" value="InterPro"/>
</dbReference>
<organism evidence="2 3">
    <name type="scientific">Daejeonella rubra</name>
    <dbReference type="NCBI Taxonomy" id="990371"/>
    <lineage>
        <taxon>Bacteria</taxon>
        <taxon>Pseudomonadati</taxon>
        <taxon>Bacteroidota</taxon>
        <taxon>Sphingobacteriia</taxon>
        <taxon>Sphingobacteriales</taxon>
        <taxon>Sphingobacteriaceae</taxon>
        <taxon>Daejeonella</taxon>
    </lineage>
</organism>
<feature type="domain" description="3-keto-alpha-glucoside-1,2-lyase/3-keto-2-hydroxy-glucal hydratase" evidence="1">
    <location>
        <begin position="43"/>
        <end position="224"/>
    </location>
</feature>